<dbReference type="Proteomes" id="UP001218188">
    <property type="component" value="Unassembled WGS sequence"/>
</dbReference>
<keyword evidence="3" id="KW-1185">Reference proteome</keyword>
<name>A0AAD6X5D8_9AGAR</name>
<evidence type="ECO:0000259" key="1">
    <source>
        <dbReference type="Pfam" id="PF25794"/>
    </source>
</evidence>
<reference evidence="2" key="1">
    <citation type="submission" date="2023-03" db="EMBL/GenBank/DDBJ databases">
        <title>Massive genome expansion in bonnet fungi (Mycena s.s.) driven by repeated elements and novel gene families across ecological guilds.</title>
        <authorList>
            <consortium name="Lawrence Berkeley National Laboratory"/>
            <person name="Harder C.B."/>
            <person name="Miyauchi S."/>
            <person name="Viragh M."/>
            <person name="Kuo A."/>
            <person name="Thoen E."/>
            <person name="Andreopoulos B."/>
            <person name="Lu D."/>
            <person name="Skrede I."/>
            <person name="Drula E."/>
            <person name="Henrissat B."/>
            <person name="Morin E."/>
            <person name="Kohler A."/>
            <person name="Barry K."/>
            <person name="LaButti K."/>
            <person name="Morin E."/>
            <person name="Salamov A."/>
            <person name="Lipzen A."/>
            <person name="Mereny Z."/>
            <person name="Hegedus B."/>
            <person name="Baldrian P."/>
            <person name="Stursova M."/>
            <person name="Weitz H."/>
            <person name="Taylor A."/>
            <person name="Grigoriev I.V."/>
            <person name="Nagy L.G."/>
            <person name="Martin F."/>
            <person name="Kauserud H."/>
        </authorList>
    </citation>
    <scope>NUCLEOTIDE SEQUENCE</scope>
    <source>
        <strain evidence="2">CBHHK200</strain>
    </source>
</reference>
<dbReference type="Gene3D" id="3.30.565.10">
    <property type="entry name" value="Histidine kinase-like ATPase, C-terminal domain"/>
    <property type="match status" value="1"/>
</dbReference>
<organism evidence="2 3">
    <name type="scientific">Mycena alexandri</name>
    <dbReference type="NCBI Taxonomy" id="1745969"/>
    <lineage>
        <taxon>Eukaryota</taxon>
        <taxon>Fungi</taxon>
        <taxon>Dikarya</taxon>
        <taxon>Basidiomycota</taxon>
        <taxon>Agaricomycotina</taxon>
        <taxon>Agaricomycetes</taxon>
        <taxon>Agaricomycetidae</taxon>
        <taxon>Agaricales</taxon>
        <taxon>Marasmiineae</taxon>
        <taxon>Mycenaceae</taxon>
        <taxon>Mycena</taxon>
    </lineage>
</organism>
<dbReference type="SUPFAM" id="SSF55874">
    <property type="entry name" value="ATPase domain of HSP90 chaperone/DNA topoisomerase II/histidine kinase"/>
    <property type="match status" value="1"/>
</dbReference>
<feature type="domain" description="Sacsin/Nov" evidence="1">
    <location>
        <begin position="55"/>
        <end position="155"/>
    </location>
</feature>
<dbReference type="InterPro" id="IPR036890">
    <property type="entry name" value="HATPase_C_sf"/>
</dbReference>
<proteinExistence type="predicted"/>
<dbReference type="InterPro" id="IPR058210">
    <property type="entry name" value="SACS/Nov_dom"/>
</dbReference>
<dbReference type="EMBL" id="JARJCM010000070">
    <property type="protein sequence ID" value="KAJ7032739.1"/>
    <property type="molecule type" value="Genomic_DNA"/>
</dbReference>
<gene>
    <name evidence="2" type="ORF">C8F04DRAFT_645308</name>
</gene>
<sequence length="1477" mass="164659">MDAIYARTIIKAIRSDNAAPDSDLWSRADSTTVSALTSLRKNLENASHSLSEDLYSSDSHFVLELVQNADDNVYGADITPSLQMSLDLNSNTLVVACNETGFNKSQVEAICKIGASTKKHQEGYIGDKGIGFKSVFKVADKVSISSGPYTFFFDKRAELGMITPSWDDDCRGREGWTQFTLCLSNAIDKGQLKLYLSDVDPTLLIFLRKLRHLDIDLHDASFAVQRIDLGSGLIRLDRHDRNTGFILTSQYLLVKRLVAASVGEKKRPNILQTEIVLAFPVESDGSPKIHPQAVHAFLPIRNYGFSFLIQGDFLALANREDVLADSLWNITIRDGLVSVFLDAIEEFRRRPELALVWYRYIPIRVPGSFFSLFGNNLLAELRTMAILRSFDGVLRRPSCHRVVGIYVDHNGAPLIEERYIPCCYLSPDYDVTDQYSSILYELGVENLSEAEFMQGLSSMKHVFRNQIASWHEAVATQLRSLGGQHRDRIRSLPLVPLQDGSWAPLRSGDLLFSSDVIDVPDDLGLRLVAADPAVVSRKILHLHRSSLPSTSTALSHAHFLFAHRDQQGYLNLRPLPLRVLSGDGNLAKASDLYMDDGDPAIMPLSQIISSPSYFIHQDYLYPPALSSGNYWRTWLTDVLGVNLSPRVIEGQVSLEFLQFLTNPDSGSNQILRALRDYWPKLRVRMSAANVRALGEKIPIACQDGTSYRLSATALRRTPLKTFSHLHFLLLDNPDHNSWNFLEELGVTVRPNAGLYLKWLRRLSRTNSDDARVITEIYKQLSARFNEDDNASAIKAAFDSEDALIFIPSERPTEEAGRWLAISTVVWGGPPSMISKVDLQRSYPQLSTFFRTQLCILDCPNDILLQELIALTRTGSVISVDAHEHLSHILEDISRVIYQSVVAKADNPAWISQLTSHRIFPVRVASTNALELRRLEEKFYIPDENGFFFGIFRDEVDVLELHEKVPLYSIRELLQNIRQLGSRYLDVAVSCTSSPIGKPIEDIKIQQSYLLRAPLVERMLNKNLTSRPKAELLEKIHNLAIFVVESILSTYSVDNLTHSHRQELIIEEETDRFVVSISRGCTPDNRNLLFGKQLAVKLGLDRHQLLVVMSTPLNFASIYLDGEGYEHQAEEWTQDTDDSWASNKAFARVEATESGRKTTRPRRKDASIASVSGSVDSHVSLAGLPDAATLIAPVSASVDSYVPLAGLPDAASLIQLNMQSISDSAAQQTLVLAPNFNFSFASLGTQNIGTDTERNTLISVQENHERGIASSYMSPPTGATGALPSIEITNSLDGSTSIPRISGTQATSAQLLNGVLGEYFIFEILQKSLPNFALDNWTSELRGNMPGFSPYNSSSVADFRYSDTAGVLTRLLFGDVVRQKWAARWPEYHIEIKSTSDSRSEAFHMSAHQLQTASHFTLPAQGIPAAVYVLVRVWNVRSTSRSYSMHPDPHRLFYTGGVKIVSDVQAALVSDKSESTST</sequence>
<dbReference type="InterPro" id="IPR052957">
    <property type="entry name" value="Auxin_embryo_med"/>
</dbReference>
<protein>
    <recommendedName>
        <fullName evidence="1">Sacsin/Nov domain-containing protein</fullName>
    </recommendedName>
</protein>
<evidence type="ECO:0000313" key="2">
    <source>
        <dbReference type="EMBL" id="KAJ7032739.1"/>
    </source>
</evidence>
<dbReference type="PANTHER" id="PTHR32387">
    <property type="entry name" value="WU:FJ29H11"/>
    <property type="match status" value="1"/>
</dbReference>
<dbReference type="PANTHER" id="PTHR32387:SF0">
    <property type="entry name" value="PROTEIN NO VEIN"/>
    <property type="match status" value="1"/>
</dbReference>
<evidence type="ECO:0000313" key="3">
    <source>
        <dbReference type="Proteomes" id="UP001218188"/>
    </source>
</evidence>
<comment type="caution">
    <text evidence="2">The sequence shown here is derived from an EMBL/GenBank/DDBJ whole genome shotgun (WGS) entry which is preliminary data.</text>
</comment>
<accession>A0AAD6X5D8</accession>
<dbReference type="NCBIfam" id="NF047352">
    <property type="entry name" value="P_loop_sacsin"/>
    <property type="match status" value="1"/>
</dbReference>
<dbReference type="Pfam" id="PF25794">
    <property type="entry name" value="SACS"/>
    <property type="match status" value="1"/>
</dbReference>